<evidence type="ECO:0000313" key="1">
    <source>
        <dbReference type="EMBL" id="CEM62327.1"/>
    </source>
</evidence>
<accession>A0A0B7GXL0</accession>
<gene>
    <name evidence="1" type="ORF">TPHV1_30222</name>
</gene>
<protein>
    <submittedName>
        <fullName evidence="1">Uncharacterized protein</fullName>
    </submittedName>
</protein>
<dbReference type="Proteomes" id="UP000042527">
    <property type="component" value="Unassembled WGS sequence"/>
</dbReference>
<dbReference type="AlphaFoldDB" id="A0A0B7GXL0"/>
<dbReference type="EMBL" id="CDNC01000023">
    <property type="protein sequence ID" value="CEM62327.1"/>
    <property type="molecule type" value="Genomic_DNA"/>
</dbReference>
<evidence type="ECO:0000313" key="2">
    <source>
        <dbReference type="Proteomes" id="UP000042527"/>
    </source>
</evidence>
<keyword evidence="2" id="KW-1185">Reference proteome</keyword>
<name>A0A0B7GXL0_TREPH</name>
<reference evidence="2" key="1">
    <citation type="submission" date="2015-01" db="EMBL/GenBank/DDBJ databases">
        <authorList>
            <person name="Manzoor Shahid"/>
            <person name="Zubair Saima"/>
        </authorList>
    </citation>
    <scope>NUCLEOTIDE SEQUENCE [LARGE SCALE GENOMIC DNA]</scope>
    <source>
        <strain evidence="2">V1</strain>
    </source>
</reference>
<sequence length="46" mass="5126">MQVLLKLAGLVLTRTAKSEPPWTAVVPSRTEFENYHSVLGVFKLVV</sequence>
<proteinExistence type="predicted"/>
<organism evidence="1 2">
    <name type="scientific">Treponema phagedenis</name>
    <dbReference type="NCBI Taxonomy" id="162"/>
    <lineage>
        <taxon>Bacteria</taxon>
        <taxon>Pseudomonadati</taxon>
        <taxon>Spirochaetota</taxon>
        <taxon>Spirochaetia</taxon>
        <taxon>Spirochaetales</taxon>
        <taxon>Treponemataceae</taxon>
        <taxon>Treponema</taxon>
    </lineage>
</organism>